<proteinExistence type="predicted"/>
<comment type="caution">
    <text evidence="1">The sequence shown here is derived from an EMBL/GenBank/DDBJ whole genome shotgun (WGS) entry which is preliminary data.</text>
</comment>
<name>X0XFU9_9ZZZZ</name>
<sequence length="54" mass="5543">LTCQISDAETSCVDAENRPELATGDVVHIRITASDGVGPPVSGIFNISLCLDAA</sequence>
<evidence type="ECO:0000313" key="1">
    <source>
        <dbReference type="EMBL" id="GAG35503.1"/>
    </source>
</evidence>
<dbReference type="AlphaFoldDB" id="X0XFU9"/>
<gene>
    <name evidence="1" type="ORF">S01H1_65236</name>
</gene>
<reference evidence="1" key="1">
    <citation type="journal article" date="2014" name="Front. Microbiol.">
        <title>High frequency of phylogenetically diverse reductive dehalogenase-homologous genes in deep subseafloor sedimentary metagenomes.</title>
        <authorList>
            <person name="Kawai M."/>
            <person name="Futagami T."/>
            <person name="Toyoda A."/>
            <person name="Takaki Y."/>
            <person name="Nishi S."/>
            <person name="Hori S."/>
            <person name="Arai W."/>
            <person name="Tsubouchi T."/>
            <person name="Morono Y."/>
            <person name="Uchiyama I."/>
            <person name="Ito T."/>
            <person name="Fujiyama A."/>
            <person name="Inagaki F."/>
            <person name="Takami H."/>
        </authorList>
    </citation>
    <scope>NUCLEOTIDE SEQUENCE</scope>
    <source>
        <strain evidence="1">Expedition CK06-06</strain>
    </source>
</reference>
<protein>
    <submittedName>
        <fullName evidence="1">Uncharacterized protein</fullName>
    </submittedName>
</protein>
<accession>X0XFU9</accession>
<organism evidence="1">
    <name type="scientific">marine sediment metagenome</name>
    <dbReference type="NCBI Taxonomy" id="412755"/>
    <lineage>
        <taxon>unclassified sequences</taxon>
        <taxon>metagenomes</taxon>
        <taxon>ecological metagenomes</taxon>
    </lineage>
</organism>
<feature type="non-terminal residue" evidence="1">
    <location>
        <position position="1"/>
    </location>
</feature>
<dbReference type="EMBL" id="BARS01043053">
    <property type="protein sequence ID" value="GAG35503.1"/>
    <property type="molecule type" value="Genomic_DNA"/>
</dbReference>